<dbReference type="GO" id="GO:0000139">
    <property type="term" value="C:Golgi membrane"/>
    <property type="evidence" value="ECO:0007669"/>
    <property type="project" value="UniProtKB-SubCell"/>
</dbReference>
<dbReference type="EMBL" id="CM026429">
    <property type="protein sequence ID" value="KAG0565447.1"/>
    <property type="molecule type" value="Genomic_DNA"/>
</dbReference>
<keyword evidence="3 6" id="KW-0812">Transmembrane</keyword>
<dbReference type="GO" id="GO:0006888">
    <property type="term" value="P:endoplasmic reticulum to Golgi vesicle-mediated transport"/>
    <property type="evidence" value="ECO:0007669"/>
    <property type="project" value="InterPro"/>
</dbReference>
<evidence type="ECO:0000256" key="5">
    <source>
        <dbReference type="ARBA" id="ARBA00023136"/>
    </source>
</evidence>
<feature type="transmembrane region" description="Helical" evidence="6">
    <location>
        <begin position="170"/>
        <end position="190"/>
    </location>
</feature>
<comment type="similarity">
    <text evidence="2 6">Belongs to the YIP1 family.</text>
</comment>
<dbReference type="PANTHER" id="PTHR21236">
    <property type="entry name" value="GOLGI MEMBRANE PROTEIN YIP1"/>
    <property type="match status" value="1"/>
</dbReference>
<feature type="compositionally biased region" description="Gly residues" evidence="7">
    <location>
        <begin position="22"/>
        <end position="35"/>
    </location>
</feature>
<comment type="caution">
    <text evidence="9">The sequence shown here is derived from an EMBL/GenBank/DDBJ whole genome shotgun (WGS) entry which is preliminary data.</text>
</comment>
<feature type="transmembrane region" description="Helical" evidence="6">
    <location>
        <begin position="138"/>
        <end position="158"/>
    </location>
</feature>
<reference evidence="9" key="1">
    <citation type="submission" date="2020-06" db="EMBL/GenBank/DDBJ databases">
        <title>WGS assembly of Ceratodon purpureus strain R40.</title>
        <authorList>
            <person name="Carey S.B."/>
            <person name="Jenkins J."/>
            <person name="Shu S."/>
            <person name="Lovell J.T."/>
            <person name="Sreedasyam A."/>
            <person name="Maumus F."/>
            <person name="Tiley G.P."/>
            <person name="Fernandez-Pozo N."/>
            <person name="Barry K."/>
            <person name="Chen C."/>
            <person name="Wang M."/>
            <person name="Lipzen A."/>
            <person name="Daum C."/>
            <person name="Saski C.A."/>
            <person name="Payton A.C."/>
            <person name="Mcbreen J.C."/>
            <person name="Conrad R.E."/>
            <person name="Kollar L.M."/>
            <person name="Olsson S."/>
            <person name="Huttunen S."/>
            <person name="Landis J.B."/>
            <person name="Wickett N.J."/>
            <person name="Johnson M.G."/>
            <person name="Rensing S.A."/>
            <person name="Grimwood J."/>
            <person name="Schmutz J."/>
            <person name="Mcdaniel S.F."/>
        </authorList>
    </citation>
    <scope>NUCLEOTIDE SEQUENCE</scope>
    <source>
        <strain evidence="9">R40</strain>
    </source>
</reference>
<evidence type="ECO:0000313" key="10">
    <source>
        <dbReference type="Proteomes" id="UP000822688"/>
    </source>
</evidence>
<dbReference type="PANTHER" id="PTHR21236:SF2">
    <property type="entry name" value="PROTEIN YIPF"/>
    <property type="match status" value="1"/>
</dbReference>
<keyword evidence="5 6" id="KW-0472">Membrane</keyword>
<protein>
    <recommendedName>
        <fullName evidence="6">Protein YIP</fullName>
    </recommendedName>
</protein>
<dbReference type="GO" id="GO:0048280">
    <property type="term" value="P:vesicle fusion with Golgi apparatus"/>
    <property type="evidence" value="ECO:0007669"/>
    <property type="project" value="TreeGrafter"/>
</dbReference>
<proteinExistence type="inferred from homology"/>
<evidence type="ECO:0000259" key="8">
    <source>
        <dbReference type="Pfam" id="PF04893"/>
    </source>
</evidence>
<evidence type="ECO:0000256" key="2">
    <source>
        <dbReference type="ARBA" id="ARBA00010596"/>
    </source>
</evidence>
<accession>A0A8T0H3U2</accession>
<feature type="transmembrane region" description="Helical" evidence="6">
    <location>
        <begin position="228"/>
        <end position="245"/>
    </location>
</feature>
<dbReference type="Proteomes" id="UP000822688">
    <property type="component" value="Chromosome 8"/>
</dbReference>
<comment type="caution">
    <text evidence="6">Lacks conserved residue(s) required for the propagation of feature annotation.</text>
</comment>
<feature type="domain" description="Yip1" evidence="8">
    <location>
        <begin position="111"/>
        <end position="241"/>
    </location>
</feature>
<evidence type="ECO:0000256" key="1">
    <source>
        <dbReference type="ARBA" id="ARBA00004141"/>
    </source>
</evidence>
<gene>
    <name evidence="9" type="ORF">KC19_8G190800</name>
</gene>
<evidence type="ECO:0000313" key="9">
    <source>
        <dbReference type="EMBL" id="KAG0565447.1"/>
    </source>
</evidence>
<evidence type="ECO:0000256" key="4">
    <source>
        <dbReference type="ARBA" id="ARBA00022989"/>
    </source>
</evidence>
<evidence type="ECO:0000256" key="6">
    <source>
        <dbReference type="RuleBase" id="RU361264"/>
    </source>
</evidence>
<dbReference type="InterPro" id="IPR045231">
    <property type="entry name" value="Yip1/4-like"/>
</dbReference>
<feature type="region of interest" description="Disordered" evidence="7">
    <location>
        <begin position="14"/>
        <end position="35"/>
    </location>
</feature>
<evidence type="ECO:0000256" key="7">
    <source>
        <dbReference type="SAM" id="MobiDB-lite"/>
    </source>
</evidence>
<evidence type="ECO:0000256" key="3">
    <source>
        <dbReference type="ARBA" id="ARBA00022692"/>
    </source>
</evidence>
<dbReference type="InterPro" id="IPR006977">
    <property type="entry name" value="Yip1_dom"/>
</dbReference>
<keyword evidence="4 6" id="KW-1133">Transmembrane helix</keyword>
<dbReference type="AlphaFoldDB" id="A0A8T0H3U2"/>
<organism evidence="9 10">
    <name type="scientific">Ceratodon purpureus</name>
    <name type="common">Fire moss</name>
    <name type="synonym">Dicranum purpureum</name>
    <dbReference type="NCBI Taxonomy" id="3225"/>
    <lineage>
        <taxon>Eukaryota</taxon>
        <taxon>Viridiplantae</taxon>
        <taxon>Streptophyta</taxon>
        <taxon>Embryophyta</taxon>
        <taxon>Bryophyta</taxon>
        <taxon>Bryophytina</taxon>
        <taxon>Bryopsida</taxon>
        <taxon>Dicranidae</taxon>
        <taxon>Pseudoditrichales</taxon>
        <taxon>Ditrichaceae</taxon>
        <taxon>Ceratodon</taxon>
    </lineage>
</organism>
<dbReference type="GO" id="GO:0005802">
    <property type="term" value="C:trans-Golgi network"/>
    <property type="evidence" value="ECO:0007669"/>
    <property type="project" value="TreeGrafter"/>
</dbReference>
<comment type="subcellular location">
    <subcellularLocation>
        <location evidence="6">Golgi apparatus membrane</location>
        <topology evidence="6">Multi-pass membrane protein</topology>
    </subcellularLocation>
    <subcellularLocation>
        <location evidence="1">Membrane</location>
        <topology evidence="1">Multi-pass membrane protein</topology>
    </subcellularLocation>
</comment>
<sequence length="246" mass="26412">MRDDVALSFDGADPYRTAANRRGGGGGGMSGMQGGPGGSSALPFMSFDLGNVSEPPPRVSASAYSGGGGGFGAFEDEAPLLEELGINIPQITKRTLTVLNPFRINPDLHEDADLSGPIIFYMLFGLCQLLGGKVHFGVILGWTFLASIFLYTIFNLLAGKNGSLDFYRCVSLVGYCLIPMVLFSAFSIFLPRGILKYILGVLTVLWCTRSCTSLMATLVPHAEEHRSLVAYPCGLIYTTFSLLVIF</sequence>
<name>A0A8T0H3U2_CERPU</name>
<keyword evidence="10" id="KW-1185">Reference proteome</keyword>
<dbReference type="Pfam" id="PF04893">
    <property type="entry name" value="Yip1"/>
    <property type="match status" value="1"/>
</dbReference>
<dbReference type="OrthoDB" id="440385at2759"/>